<dbReference type="Proteomes" id="UP000240653">
    <property type="component" value="Unassembled WGS sequence"/>
</dbReference>
<keyword evidence="4" id="KW-1185">Reference proteome</keyword>
<dbReference type="Gene3D" id="1.20.1600.10">
    <property type="entry name" value="Outer membrane efflux proteins (OEP)"/>
    <property type="match status" value="1"/>
</dbReference>
<dbReference type="SUPFAM" id="SSF56954">
    <property type="entry name" value="Outer membrane efflux proteins (OEP)"/>
    <property type="match status" value="1"/>
</dbReference>
<dbReference type="PROSITE" id="PS51257">
    <property type="entry name" value="PROKAR_LIPOPROTEIN"/>
    <property type="match status" value="1"/>
</dbReference>
<dbReference type="PANTHER" id="PTHR30203:SF33">
    <property type="entry name" value="BLR4455 PROTEIN"/>
    <property type="match status" value="1"/>
</dbReference>
<name>A0A2P7SKH3_9HYPH</name>
<reference evidence="3 4" key="1">
    <citation type="submission" date="2018-03" db="EMBL/GenBank/DDBJ databases">
        <title>The draft genome of Mesorhizobium soli JCM 19897.</title>
        <authorList>
            <person name="Li L."/>
            <person name="Liu L."/>
            <person name="Liang L."/>
            <person name="Wang T."/>
            <person name="Zhang X."/>
        </authorList>
    </citation>
    <scope>NUCLEOTIDE SEQUENCE [LARGE SCALE GENOMIC DNA]</scope>
    <source>
        <strain evidence="3 4">JCM 19897</strain>
    </source>
</reference>
<dbReference type="OrthoDB" id="7181739at2"/>
<sequence>MRCAFKSIVPQFARRNRRFRRVLAVCAMSLAMSGCFLHSEHPEAALEIPSAYRGGKNKPEVAVPALDWWRGFRSEELTQLIQEAQKSNLDIAVATAQIVQADAQIGITGAALFPSLTGSGFAEKERVSATRTTPATVFSLYNVGLSASYIVDFWGKNHATLFAAEKSAIVSRYNREVVTVSSIVAVANTYFQILAAQDQLAVARQNLAAASHILDLVNKQFNAGTASQLDVSQQAALVATVRASIPPLEVTLKQNVSALAVLVARAPADFNVKGRSLSQVTVPRVTPGLPSELLLQRPDIRQAEAQLESSNFNVEAARAAFLPQIQLTGTTGFQSQQLSRLFTPGAWYYTMVASLTQPIFDGGLLKNQLLQARGVQLQNLQAYRKAVLSGFSDVEQALVALEQTTIQLRLQNDVVTNSRKAFEIAELQLAGGTVNLITVLQTEQTLFTAETNLVQVRLSRMLAATSLFQALGGGWLWPLHETPAPTQ</sequence>
<evidence type="ECO:0000313" key="3">
    <source>
        <dbReference type="EMBL" id="PSJ62957.1"/>
    </source>
</evidence>
<comment type="subcellular location">
    <subcellularLocation>
        <location evidence="2">Cell membrane</location>
        <topology evidence="2">Lipid-anchor</topology>
    </subcellularLocation>
</comment>
<dbReference type="AlphaFoldDB" id="A0A2P7SKH3"/>
<keyword evidence="2" id="KW-1134">Transmembrane beta strand</keyword>
<comment type="similarity">
    <text evidence="1 2">Belongs to the outer membrane factor (OMF) (TC 1.B.17) family.</text>
</comment>
<accession>A0A2P7SKH3</accession>
<evidence type="ECO:0000256" key="2">
    <source>
        <dbReference type="RuleBase" id="RU362097"/>
    </source>
</evidence>
<keyword evidence="2" id="KW-0564">Palmitate</keyword>
<evidence type="ECO:0000256" key="1">
    <source>
        <dbReference type="ARBA" id="ARBA00007613"/>
    </source>
</evidence>
<keyword evidence="2" id="KW-0812">Transmembrane</keyword>
<keyword evidence="2" id="KW-0449">Lipoprotein</keyword>
<dbReference type="GO" id="GO:0015562">
    <property type="term" value="F:efflux transmembrane transporter activity"/>
    <property type="evidence" value="ECO:0007669"/>
    <property type="project" value="InterPro"/>
</dbReference>
<organism evidence="3 4">
    <name type="scientific">Pseudaminobacter soli</name>
    <name type="common">ex Li et al. 2025</name>
    <dbReference type="NCBI Taxonomy" id="1295366"/>
    <lineage>
        <taxon>Bacteria</taxon>
        <taxon>Pseudomonadati</taxon>
        <taxon>Pseudomonadota</taxon>
        <taxon>Alphaproteobacteria</taxon>
        <taxon>Hyphomicrobiales</taxon>
        <taxon>Phyllobacteriaceae</taxon>
        <taxon>Pseudaminobacter</taxon>
    </lineage>
</organism>
<dbReference type="Pfam" id="PF02321">
    <property type="entry name" value="OEP"/>
    <property type="match status" value="2"/>
</dbReference>
<dbReference type="NCBIfam" id="TIGR01845">
    <property type="entry name" value="outer_NodT"/>
    <property type="match status" value="1"/>
</dbReference>
<dbReference type="InterPro" id="IPR003423">
    <property type="entry name" value="OMP_efflux"/>
</dbReference>
<gene>
    <name evidence="3" type="ORF">C7I85_05170</name>
</gene>
<comment type="caution">
    <text evidence="3">The sequence shown here is derived from an EMBL/GenBank/DDBJ whole genome shotgun (WGS) entry which is preliminary data.</text>
</comment>
<keyword evidence="2" id="KW-0472">Membrane</keyword>
<dbReference type="InterPro" id="IPR010131">
    <property type="entry name" value="MdtP/NodT-like"/>
</dbReference>
<dbReference type="GO" id="GO:0005886">
    <property type="term" value="C:plasma membrane"/>
    <property type="evidence" value="ECO:0007669"/>
    <property type="project" value="UniProtKB-SubCell"/>
</dbReference>
<protein>
    <submittedName>
        <fullName evidence="3">RND transporter</fullName>
    </submittedName>
</protein>
<proteinExistence type="inferred from homology"/>
<evidence type="ECO:0000313" key="4">
    <source>
        <dbReference type="Proteomes" id="UP000240653"/>
    </source>
</evidence>
<dbReference type="Gene3D" id="2.20.200.10">
    <property type="entry name" value="Outer membrane efflux proteins (OEP)"/>
    <property type="match status" value="1"/>
</dbReference>
<dbReference type="EMBL" id="PXYL01000002">
    <property type="protein sequence ID" value="PSJ62957.1"/>
    <property type="molecule type" value="Genomic_DNA"/>
</dbReference>
<dbReference type="PANTHER" id="PTHR30203">
    <property type="entry name" value="OUTER MEMBRANE CATION EFFLUX PROTEIN"/>
    <property type="match status" value="1"/>
</dbReference>